<dbReference type="SUPFAM" id="SSF56672">
    <property type="entry name" value="DNA/RNA polymerases"/>
    <property type="match status" value="1"/>
</dbReference>
<dbReference type="GO" id="GO:0003887">
    <property type="term" value="F:DNA-directed DNA polymerase activity"/>
    <property type="evidence" value="ECO:0007669"/>
    <property type="project" value="UniProtKB-UniRule"/>
</dbReference>
<evidence type="ECO:0000256" key="7">
    <source>
        <dbReference type="ARBA" id="ARBA00022842"/>
    </source>
</evidence>
<dbReference type="Pfam" id="PF00817">
    <property type="entry name" value="IMS"/>
    <property type="match status" value="1"/>
</dbReference>
<evidence type="ECO:0000313" key="12">
    <source>
        <dbReference type="EMBL" id="OGI50639.1"/>
    </source>
</evidence>
<dbReference type="Pfam" id="PF11799">
    <property type="entry name" value="IMS_C"/>
    <property type="match status" value="1"/>
</dbReference>
<comment type="cofactor">
    <cofactor evidence="10">
        <name>Mg(2+)</name>
        <dbReference type="ChEBI" id="CHEBI:18420"/>
    </cofactor>
    <text evidence="10">Binds 2 magnesium ions per subunit.</text>
</comment>
<keyword evidence="10" id="KW-0235">DNA replication</keyword>
<dbReference type="EC" id="2.7.7.7" evidence="10"/>
<comment type="subunit">
    <text evidence="10">Monomer.</text>
</comment>
<dbReference type="InterPro" id="IPR043128">
    <property type="entry name" value="Rev_trsase/Diguanyl_cyclase"/>
</dbReference>
<dbReference type="GO" id="GO:0000287">
    <property type="term" value="F:magnesium ion binding"/>
    <property type="evidence" value="ECO:0007669"/>
    <property type="project" value="UniProtKB-UniRule"/>
</dbReference>
<evidence type="ECO:0000256" key="8">
    <source>
        <dbReference type="ARBA" id="ARBA00022932"/>
    </source>
</evidence>
<feature type="site" description="Substrate discrimination" evidence="10">
    <location>
        <position position="21"/>
    </location>
</feature>
<comment type="caution">
    <text evidence="12">The sequence shown here is derived from an EMBL/GenBank/DDBJ whole genome shotgun (WGS) entry which is preliminary data.</text>
</comment>
<comment type="subcellular location">
    <subcellularLocation>
        <location evidence="10">Cytoplasm</location>
    </subcellularLocation>
</comment>
<evidence type="ECO:0000256" key="1">
    <source>
        <dbReference type="ARBA" id="ARBA00010945"/>
    </source>
</evidence>
<accession>A0A1F6TZZ8</accession>
<dbReference type="CDD" id="cd03586">
    <property type="entry name" value="PolY_Pol_IV_kappa"/>
    <property type="match status" value="1"/>
</dbReference>
<dbReference type="Proteomes" id="UP000179362">
    <property type="component" value="Unassembled WGS sequence"/>
</dbReference>
<keyword evidence="9 10" id="KW-0234">DNA repair</keyword>
<dbReference type="Gene3D" id="1.10.150.20">
    <property type="entry name" value="5' to 3' exonuclease, C-terminal subdomain"/>
    <property type="match status" value="1"/>
</dbReference>
<dbReference type="InterPro" id="IPR050116">
    <property type="entry name" value="DNA_polymerase-Y"/>
</dbReference>
<dbReference type="PROSITE" id="PS50173">
    <property type="entry name" value="UMUC"/>
    <property type="match status" value="1"/>
</dbReference>
<name>A0A1F6TZZ8_9PROT</name>
<evidence type="ECO:0000259" key="11">
    <source>
        <dbReference type="PROSITE" id="PS50173"/>
    </source>
</evidence>
<keyword evidence="3 10" id="KW-0808">Transferase</keyword>
<keyword evidence="4 10" id="KW-0548">Nucleotidyltransferase</keyword>
<dbReference type="GO" id="GO:0003684">
    <property type="term" value="F:damaged DNA binding"/>
    <property type="evidence" value="ECO:0007669"/>
    <property type="project" value="InterPro"/>
</dbReference>
<feature type="binding site" evidence="10">
    <location>
        <position position="16"/>
    </location>
    <ligand>
        <name>Mg(2+)</name>
        <dbReference type="ChEBI" id="CHEBI:18420"/>
    </ligand>
</feature>
<keyword evidence="2 10" id="KW-0515">Mutator protein</keyword>
<dbReference type="InterPro" id="IPR043502">
    <property type="entry name" value="DNA/RNA_pol_sf"/>
</dbReference>
<dbReference type="InterPro" id="IPR001126">
    <property type="entry name" value="UmuC"/>
</dbReference>
<keyword evidence="8 10" id="KW-0239">DNA-directed DNA polymerase</keyword>
<dbReference type="Gene3D" id="3.30.70.270">
    <property type="match status" value="1"/>
</dbReference>
<evidence type="ECO:0000256" key="9">
    <source>
        <dbReference type="ARBA" id="ARBA00023204"/>
    </source>
</evidence>
<evidence type="ECO:0000256" key="3">
    <source>
        <dbReference type="ARBA" id="ARBA00022679"/>
    </source>
</evidence>
<evidence type="ECO:0000256" key="2">
    <source>
        <dbReference type="ARBA" id="ARBA00022457"/>
    </source>
</evidence>
<keyword evidence="5 10" id="KW-0479">Metal-binding</keyword>
<keyword evidence="7 10" id="KW-0460">Magnesium</keyword>
<dbReference type="Gene3D" id="3.40.1170.60">
    <property type="match status" value="1"/>
</dbReference>
<dbReference type="Gene3D" id="3.30.1490.100">
    <property type="entry name" value="DNA polymerase, Y-family, little finger domain"/>
    <property type="match status" value="1"/>
</dbReference>
<dbReference type="GO" id="GO:0042276">
    <property type="term" value="P:error-prone translesion synthesis"/>
    <property type="evidence" value="ECO:0007669"/>
    <property type="project" value="TreeGrafter"/>
</dbReference>
<proteinExistence type="inferred from homology"/>
<dbReference type="GO" id="GO:0009432">
    <property type="term" value="P:SOS response"/>
    <property type="evidence" value="ECO:0007669"/>
    <property type="project" value="TreeGrafter"/>
</dbReference>
<evidence type="ECO:0000256" key="6">
    <source>
        <dbReference type="ARBA" id="ARBA00022763"/>
    </source>
</evidence>
<comment type="similarity">
    <text evidence="1 10">Belongs to the DNA polymerase type-Y family.</text>
</comment>
<gene>
    <name evidence="10" type="primary">dinB</name>
    <name evidence="12" type="ORF">A3B81_01400</name>
</gene>
<dbReference type="EMBL" id="MFTA01000080">
    <property type="protein sequence ID" value="OGI50639.1"/>
    <property type="molecule type" value="Genomic_DNA"/>
</dbReference>
<feature type="active site" evidence="10">
    <location>
        <position position="111"/>
    </location>
</feature>
<sequence length="414" mass="45981">MTKFTCYWPRAVIHIDMNAFFASVESRDFPELRGRPVGVTNGAVGTTLITCSYEARAHGVKTGMRIYDARRLCPGLIQRPARPKVYAAVSTRIMHALTAISPDVEVFSVDEAFLDVTHCQRLHGSPERMAHRVRELIYKVSDGLPCSIGVAGTKAVAKVASDMRKPNGITVIPPWEAAERLRDVPMEKVCGLGPHIAEFLRRFGARTCGDVARLPLALLARRYGVVGKYLWLVCQGRDTEPVIHEVAPPKSVGHGKVLPPRTASARVIGIYLRHMCEKVAARLRRYDMQAGRLYVGLRYQEAGGVGELYRLAYGTPDGRQFFELARALLAEHWRGEVVTHVQVTATHLKSAGGQLELFAPDAPRARRRFGAVDRINLKYGEFTVAPATLLERSDMPNVIAPAWRPDGHRQHIPD</sequence>
<reference evidence="12 13" key="1">
    <citation type="journal article" date="2016" name="Nat. Commun.">
        <title>Thousands of microbial genomes shed light on interconnected biogeochemical processes in an aquifer system.</title>
        <authorList>
            <person name="Anantharaman K."/>
            <person name="Brown C.T."/>
            <person name="Hug L.A."/>
            <person name="Sharon I."/>
            <person name="Castelle C.J."/>
            <person name="Probst A.J."/>
            <person name="Thomas B.C."/>
            <person name="Singh A."/>
            <person name="Wilkins M.J."/>
            <person name="Karaoz U."/>
            <person name="Brodie E.L."/>
            <person name="Williams K.H."/>
            <person name="Hubbard S.S."/>
            <person name="Banfield J.F."/>
        </authorList>
    </citation>
    <scope>NUCLEOTIDE SEQUENCE [LARGE SCALE GENOMIC DNA]</scope>
</reference>
<dbReference type="GO" id="GO:0006261">
    <property type="term" value="P:DNA-templated DNA replication"/>
    <property type="evidence" value="ECO:0007669"/>
    <property type="project" value="UniProtKB-UniRule"/>
</dbReference>
<organism evidence="12 13">
    <name type="scientific">Candidatus Muproteobacteria bacterium RIFCSPHIGHO2_02_FULL_65_16</name>
    <dbReference type="NCBI Taxonomy" id="1817766"/>
    <lineage>
        <taxon>Bacteria</taxon>
        <taxon>Pseudomonadati</taxon>
        <taxon>Pseudomonadota</taxon>
        <taxon>Candidatus Muproteobacteria</taxon>
    </lineage>
</organism>
<feature type="domain" description="UmuC" evidence="11">
    <location>
        <begin position="12"/>
        <end position="193"/>
    </location>
</feature>
<keyword evidence="10" id="KW-0963">Cytoplasm</keyword>
<evidence type="ECO:0000256" key="10">
    <source>
        <dbReference type="HAMAP-Rule" id="MF_01113"/>
    </source>
</evidence>
<comment type="catalytic activity">
    <reaction evidence="10">
        <text>DNA(n) + a 2'-deoxyribonucleoside 5'-triphosphate = DNA(n+1) + diphosphate</text>
        <dbReference type="Rhea" id="RHEA:22508"/>
        <dbReference type="Rhea" id="RHEA-COMP:17339"/>
        <dbReference type="Rhea" id="RHEA-COMP:17340"/>
        <dbReference type="ChEBI" id="CHEBI:33019"/>
        <dbReference type="ChEBI" id="CHEBI:61560"/>
        <dbReference type="ChEBI" id="CHEBI:173112"/>
        <dbReference type="EC" id="2.7.7.7"/>
    </reaction>
</comment>
<evidence type="ECO:0000256" key="4">
    <source>
        <dbReference type="ARBA" id="ARBA00022695"/>
    </source>
</evidence>
<dbReference type="GO" id="GO:0005829">
    <property type="term" value="C:cytosol"/>
    <property type="evidence" value="ECO:0007669"/>
    <property type="project" value="TreeGrafter"/>
</dbReference>
<feature type="binding site" evidence="10">
    <location>
        <position position="110"/>
    </location>
    <ligand>
        <name>Mg(2+)</name>
        <dbReference type="ChEBI" id="CHEBI:18420"/>
    </ligand>
</feature>
<dbReference type="HAMAP" id="MF_01113">
    <property type="entry name" value="DNApol_IV"/>
    <property type="match status" value="1"/>
</dbReference>
<dbReference type="SUPFAM" id="SSF100879">
    <property type="entry name" value="Lesion bypass DNA polymerase (Y-family), little finger domain"/>
    <property type="match status" value="1"/>
</dbReference>
<keyword evidence="10" id="KW-0238">DNA-binding</keyword>
<evidence type="ECO:0000256" key="5">
    <source>
        <dbReference type="ARBA" id="ARBA00022723"/>
    </source>
</evidence>
<dbReference type="InterPro" id="IPR022880">
    <property type="entry name" value="DNApol_IV"/>
</dbReference>
<dbReference type="PANTHER" id="PTHR11076:SF33">
    <property type="entry name" value="DNA POLYMERASE KAPPA"/>
    <property type="match status" value="1"/>
</dbReference>
<comment type="function">
    <text evidence="10">Poorly processive, error-prone DNA polymerase involved in untargeted mutagenesis. Copies undamaged DNA at stalled replication forks, which arise in vivo from mismatched or misaligned primer ends. These misaligned primers can be extended by PolIV. Exhibits no 3'-5' exonuclease (proofreading) activity. May be involved in translesional synthesis, in conjunction with the beta clamp from PolIII.</text>
</comment>
<dbReference type="AlphaFoldDB" id="A0A1F6TZZ8"/>
<dbReference type="GO" id="GO:0006281">
    <property type="term" value="P:DNA repair"/>
    <property type="evidence" value="ECO:0007669"/>
    <property type="project" value="UniProtKB-UniRule"/>
</dbReference>
<dbReference type="InterPro" id="IPR036775">
    <property type="entry name" value="DNA_pol_Y-fam_lit_finger_sf"/>
</dbReference>
<dbReference type="FunFam" id="3.40.1170.60:FF:000003">
    <property type="entry name" value="DNA polymerase eta"/>
    <property type="match status" value="1"/>
</dbReference>
<keyword evidence="6 10" id="KW-0227">DNA damage</keyword>
<protein>
    <recommendedName>
        <fullName evidence="10">DNA polymerase IV</fullName>
        <shortName evidence="10">Pol IV</shortName>
        <ecNumber evidence="10">2.7.7.7</ecNumber>
    </recommendedName>
</protein>
<evidence type="ECO:0000313" key="13">
    <source>
        <dbReference type="Proteomes" id="UP000179362"/>
    </source>
</evidence>
<dbReference type="InterPro" id="IPR017961">
    <property type="entry name" value="DNA_pol_Y-fam_little_finger"/>
</dbReference>
<dbReference type="PANTHER" id="PTHR11076">
    <property type="entry name" value="DNA REPAIR POLYMERASE UMUC / TRANSFERASE FAMILY MEMBER"/>
    <property type="match status" value="1"/>
</dbReference>